<proteinExistence type="predicted"/>
<dbReference type="AlphaFoldDB" id="A0A2P5BJW9"/>
<evidence type="ECO:0000313" key="2">
    <source>
        <dbReference type="Proteomes" id="UP000237105"/>
    </source>
</evidence>
<name>A0A2P5BJW9_PARAD</name>
<reference evidence="2" key="1">
    <citation type="submission" date="2016-06" db="EMBL/GenBank/DDBJ databases">
        <title>Parallel loss of symbiosis genes in relatives of nitrogen-fixing non-legume Parasponia.</title>
        <authorList>
            <person name="Van Velzen R."/>
            <person name="Holmer R."/>
            <person name="Bu F."/>
            <person name="Rutten L."/>
            <person name="Van Zeijl A."/>
            <person name="Liu W."/>
            <person name="Santuari L."/>
            <person name="Cao Q."/>
            <person name="Sharma T."/>
            <person name="Shen D."/>
            <person name="Roswanjaya Y."/>
            <person name="Wardhani T."/>
            <person name="Kalhor M.S."/>
            <person name="Jansen J."/>
            <person name="Van den Hoogen J."/>
            <person name="Gungor B."/>
            <person name="Hartog M."/>
            <person name="Hontelez J."/>
            <person name="Verver J."/>
            <person name="Yang W.-C."/>
            <person name="Schijlen E."/>
            <person name="Repin R."/>
            <person name="Schilthuizen M."/>
            <person name="Schranz E."/>
            <person name="Heidstra R."/>
            <person name="Miyata K."/>
            <person name="Fedorova E."/>
            <person name="Kohlen W."/>
            <person name="Bisseling T."/>
            <person name="Smit S."/>
            <person name="Geurts R."/>
        </authorList>
    </citation>
    <scope>NUCLEOTIDE SEQUENCE [LARGE SCALE GENOMIC DNA]</scope>
    <source>
        <strain evidence="2">cv. WU1-14</strain>
    </source>
</reference>
<gene>
    <name evidence="1" type="ORF">PanWU01x14_232490</name>
</gene>
<dbReference type="Proteomes" id="UP000237105">
    <property type="component" value="Unassembled WGS sequence"/>
</dbReference>
<keyword evidence="2" id="KW-1185">Reference proteome</keyword>
<protein>
    <submittedName>
        <fullName evidence="1">Uncharacterized protein</fullName>
    </submittedName>
</protein>
<organism evidence="1 2">
    <name type="scientific">Parasponia andersonii</name>
    <name type="common">Sponia andersonii</name>
    <dbReference type="NCBI Taxonomy" id="3476"/>
    <lineage>
        <taxon>Eukaryota</taxon>
        <taxon>Viridiplantae</taxon>
        <taxon>Streptophyta</taxon>
        <taxon>Embryophyta</taxon>
        <taxon>Tracheophyta</taxon>
        <taxon>Spermatophyta</taxon>
        <taxon>Magnoliopsida</taxon>
        <taxon>eudicotyledons</taxon>
        <taxon>Gunneridae</taxon>
        <taxon>Pentapetalae</taxon>
        <taxon>rosids</taxon>
        <taxon>fabids</taxon>
        <taxon>Rosales</taxon>
        <taxon>Cannabaceae</taxon>
        <taxon>Parasponia</taxon>
    </lineage>
</organism>
<comment type="caution">
    <text evidence="1">The sequence shown here is derived from an EMBL/GenBank/DDBJ whole genome shotgun (WGS) entry which is preliminary data.</text>
</comment>
<accession>A0A2P5BJW9</accession>
<dbReference type="EMBL" id="JXTB01000267">
    <property type="protein sequence ID" value="PON49089.1"/>
    <property type="molecule type" value="Genomic_DNA"/>
</dbReference>
<evidence type="ECO:0000313" key="1">
    <source>
        <dbReference type="EMBL" id="PON49089.1"/>
    </source>
</evidence>
<sequence>MAQSGLALEAGPFTFGLTWPKFSEANVRCRVQTLGLRRH</sequence>